<reference evidence="1" key="3">
    <citation type="journal article" date="2018" name="Nature">
        <title>A major lineage of non-tailed dsDNA viruses as unrecognized killers of marine bacteria.</title>
        <authorList>
            <person name="Kauffman K.M."/>
            <person name="Hussain F.A."/>
            <person name="Yang J."/>
            <person name="Arevalo P."/>
            <person name="Brown J.M."/>
            <person name="Chang W.K."/>
            <person name="VanInsberghe D."/>
            <person name="Elsherbini J."/>
            <person name="Sharma R.S."/>
            <person name="Cutler M.B."/>
            <person name="Kelly L."/>
            <person name="Polz M.F."/>
        </authorList>
    </citation>
    <scope>NUCLEOTIDE SEQUENCE</scope>
    <source>
        <strain evidence="1">10N.222.48.A2</strain>
    </source>
</reference>
<dbReference type="InterPro" id="IPR027417">
    <property type="entry name" value="P-loop_NTPase"/>
</dbReference>
<comment type="caution">
    <text evidence="1">The sequence shown here is derived from an EMBL/GenBank/DDBJ whole genome shotgun (WGS) entry which is preliminary data.</text>
</comment>
<dbReference type="AlphaFoldDB" id="A0A2N7NNG2"/>
<evidence type="ECO:0000313" key="4">
    <source>
        <dbReference type="Proteomes" id="UP000308018"/>
    </source>
</evidence>
<reference evidence="3" key="1">
    <citation type="submission" date="2016-07" db="EMBL/GenBank/DDBJ databases">
        <title>Nontailed viruses are major unrecognized killers of bacteria in the ocean.</title>
        <authorList>
            <person name="Kauffman K."/>
            <person name="Hussain F."/>
            <person name="Yang J."/>
            <person name="Arevalo P."/>
            <person name="Brown J."/>
            <person name="Cutler M."/>
            <person name="Kelly L."/>
            <person name="Polz M.F."/>
        </authorList>
    </citation>
    <scope>NUCLEOTIDE SEQUENCE [LARGE SCALE GENOMIC DNA]</scope>
    <source>
        <strain evidence="3">10N.222.48.A2</strain>
    </source>
</reference>
<name>A0A2N7NNG2_9VIBR</name>
<reference evidence="1" key="2">
    <citation type="submission" date="2016-07" db="EMBL/GenBank/DDBJ databases">
        <authorList>
            <person name="Wan K."/>
            <person name="Booth B."/>
            <person name="Spirohn K."/>
            <person name="Hao T."/>
            <person name="Hu Y."/>
            <person name="Calderwood M."/>
            <person name="Hill D."/>
            <person name="Mohr S."/>
            <person name="Vidal M."/>
            <person name="Celniker S."/>
            <person name="Perrimon N."/>
        </authorList>
    </citation>
    <scope>NUCLEOTIDE SEQUENCE</scope>
    <source>
        <strain evidence="1">10N.222.48.A2</strain>
    </source>
</reference>
<dbReference type="Proteomes" id="UP000308018">
    <property type="component" value="Unassembled WGS sequence"/>
</dbReference>
<evidence type="ECO:0000313" key="2">
    <source>
        <dbReference type="EMBL" id="TKG29007.1"/>
    </source>
</evidence>
<dbReference type="Gene3D" id="3.40.50.300">
    <property type="entry name" value="P-loop containing nucleotide triphosphate hydrolases"/>
    <property type="match status" value="1"/>
</dbReference>
<protein>
    <submittedName>
        <fullName evidence="1">Uncharacterized protein</fullName>
    </submittedName>
</protein>
<proteinExistence type="predicted"/>
<evidence type="ECO:0000313" key="3">
    <source>
        <dbReference type="Proteomes" id="UP000235579"/>
    </source>
</evidence>
<evidence type="ECO:0000313" key="1">
    <source>
        <dbReference type="EMBL" id="PMP17802.1"/>
    </source>
</evidence>
<sequence length="1051" mass="118714">MIFFDFFNKLRGNKKLQDECARYIDLEAPCLIDPATILTTQGVRLSLVRLNGSMNILGDAKSQEYALAYNNVLSILKSYFNSDKVCVAWMYEQDPNFSKDLINEVTRPSRIAGEKLGIDVEEMYQELNGANAEISMAQDNVIAIWTTPTTQMEYVDGKVVPVQTEEMQLSNMHKTLFQGASNPFLSDSQAVEIHSNNVKVILQQLRNADIICDKIESKEAAQWMLTRINPTHPKYTQLNFIDDKRIGTPTPGAWILNPDTNQLNIGAFLAEPLSAQMARKTIVEDGIDGVLKIGNRYFGTHTVDVPPKQNIPFNILLKRLKGVPCRITFIMKPKSKDMWSKLNESINRTIGGLTQKNREYYQKMILMDSFHQEFDAPPVNVQILITTWGESEQDINRHGESLQQAMTDWGGARVTFDNISPFQTYFSSIAGVNNASHSDGFLIGADKLADILPHQSESSINEYGPIVMRHESGKVCLLNPNNIYQDYDYTLYIARPRQGKSLTMNAKSIASMMPEGVTHMPLVVSMDIGPSSEGAFQYLRLMMEKKYGSDQTKRLIVCQRWDPSSDNWKVNPLDIRLGRKVPTNQEFQFIINFYASVCAEPETGFPCKGGKDILQGIIEATFLRLAQRNESKKFNAAISPELQSLTKKYGIVVSKTSSINSETILYKSYFEIRDELFQKGSIEGASLAHRMAMPTIDDLIQTLTTDAAIKKRYQRIYPEGIETIAFKLRAHITLMPHLTSNTTLDFADAHVISFDLKPIVSESTDNESRIRLFAEYLLAMNIGMKKFFINETILNGMDDLYHAYWKKGINQYRNVDKCLNLDEWHALTVKMNNDRGDSISVPVAGAMYIEWLVKEAPKWRLNINQASHSASDFTSTMKEKATNVFIYSGTTGKEIDTLKKDFSLSETQVKALTSLHGPNGKQGSQMLWLYTVNLPNMNSIRGSAKVEFLCKGSMLWGLNTSAKDLPHKLRLENEHAGKPWLKGLCKAFPSGSMENYRNGLVQSLRESNIAAEQMEKGIEEQIYDKSIVAMNTLQFGTEVIEDSELIKQKYS</sequence>
<dbReference type="Proteomes" id="UP000235579">
    <property type="component" value="Unassembled WGS sequence"/>
</dbReference>
<dbReference type="RefSeq" id="WP_102257449.1">
    <property type="nucleotide sequence ID" value="NZ_MDBP01000014.1"/>
</dbReference>
<gene>
    <name evidence="1" type="ORF">BCS92_05185</name>
    <name evidence="2" type="ORF">FC057_20185</name>
</gene>
<accession>A0A2N7NNG2</accession>
<reference evidence="2 4" key="4">
    <citation type="submission" date="2019-04" db="EMBL/GenBank/DDBJ databases">
        <title>A reverse ecology approach based on a biological definition of microbial populations.</title>
        <authorList>
            <person name="Arevalo P."/>
            <person name="Vaninsberghe D."/>
            <person name="Elsherbini J."/>
            <person name="Gore J."/>
            <person name="Polz M."/>
        </authorList>
    </citation>
    <scope>NUCLEOTIDE SEQUENCE [LARGE SCALE GENOMIC DNA]</scope>
    <source>
        <strain evidence="2 4">10N.222.45.A8</strain>
    </source>
</reference>
<organism evidence="1 3">
    <name type="scientific">Vibrio tasmaniensis</name>
    <dbReference type="NCBI Taxonomy" id="212663"/>
    <lineage>
        <taxon>Bacteria</taxon>
        <taxon>Pseudomonadati</taxon>
        <taxon>Pseudomonadota</taxon>
        <taxon>Gammaproteobacteria</taxon>
        <taxon>Vibrionales</taxon>
        <taxon>Vibrionaceae</taxon>
        <taxon>Vibrio</taxon>
    </lineage>
</organism>
<dbReference type="EMBL" id="MDBP01000014">
    <property type="protein sequence ID" value="PMP17802.1"/>
    <property type="molecule type" value="Genomic_DNA"/>
</dbReference>
<dbReference type="EMBL" id="SYVV01000037">
    <property type="protein sequence ID" value="TKG29007.1"/>
    <property type="molecule type" value="Genomic_DNA"/>
</dbReference>